<name>A0A412G3L5_9FIRM</name>
<sequence length="86" mass="9891">MQEITMFVLKNCPYCRQAQKDLDALLADPRYRDIRITKIDEGENPQLADQYDYYYVPTFYLGAQKKLEGALTRAQIQALLDEAAVG</sequence>
<dbReference type="InterPro" id="IPR012336">
    <property type="entry name" value="Thioredoxin-like_fold"/>
</dbReference>
<protein>
    <submittedName>
        <fullName evidence="2">Thioredoxin</fullName>
    </submittedName>
</protein>
<reference evidence="2 3" key="1">
    <citation type="submission" date="2018-08" db="EMBL/GenBank/DDBJ databases">
        <title>A genome reference for cultivated species of the human gut microbiota.</title>
        <authorList>
            <person name="Zou Y."/>
            <person name="Xue W."/>
            <person name="Luo G."/>
        </authorList>
    </citation>
    <scope>NUCLEOTIDE SEQUENCE [LARGE SCALE GENOMIC DNA]</scope>
    <source>
        <strain evidence="2 3">AF24-29</strain>
    </source>
</reference>
<dbReference type="Gene3D" id="3.40.30.10">
    <property type="entry name" value="Glutaredoxin"/>
    <property type="match status" value="1"/>
</dbReference>
<keyword evidence="3" id="KW-1185">Reference proteome</keyword>
<dbReference type="InterPro" id="IPR036249">
    <property type="entry name" value="Thioredoxin-like_sf"/>
</dbReference>
<dbReference type="RefSeq" id="WP_117894590.1">
    <property type="nucleotide sequence ID" value="NZ_CABJCV010000006.1"/>
</dbReference>
<organism evidence="2 3">
    <name type="scientific">Holdemania filiformis</name>
    <dbReference type="NCBI Taxonomy" id="61171"/>
    <lineage>
        <taxon>Bacteria</taxon>
        <taxon>Bacillati</taxon>
        <taxon>Bacillota</taxon>
        <taxon>Erysipelotrichia</taxon>
        <taxon>Erysipelotrichales</taxon>
        <taxon>Erysipelotrichaceae</taxon>
        <taxon>Holdemania</taxon>
    </lineage>
</organism>
<gene>
    <name evidence="2" type="ORF">DWY25_06715</name>
</gene>
<dbReference type="SUPFAM" id="SSF52833">
    <property type="entry name" value="Thioredoxin-like"/>
    <property type="match status" value="1"/>
</dbReference>
<dbReference type="AlphaFoldDB" id="A0A412G3L5"/>
<proteinExistence type="predicted"/>
<evidence type="ECO:0000313" key="2">
    <source>
        <dbReference type="EMBL" id="RGR75099.1"/>
    </source>
</evidence>
<dbReference type="EMBL" id="QRUP01000006">
    <property type="protein sequence ID" value="RGR75099.1"/>
    <property type="molecule type" value="Genomic_DNA"/>
</dbReference>
<dbReference type="Pfam" id="PF13098">
    <property type="entry name" value="Thioredoxin_2"/>
    <property type="match status" value="1"/>
</dbReference>
<feature type="domain" description="Thioredoxin-like fold" evidence="1">
    <location>
        <begin position="4"/>
        <end position="80"/>
    </location>
</feature>
<accession>A0A412G3L5</accession>
<dbReference type="CDD" id="cd02947">
    <property type="entry name" value="TRX_family"/>
    <property type="match status" value="1"/>
</dbReference>
<dbReference type="Proteomes" id="UP000284178">
    <property type="component" value="Unassembled WGS sequence"/>
</dbReference>
<dbReference type="PROSITE" id="PS51354">
    <property type="entry name" value="GLUTAREDOXIN_2"/>
    <property type="match status" value="1"/>
</dbReference>
<comment type="caution">
    <text evidence="2">The sequence shown here is derived from an EMBL/GenBank/DDBJ whole genome shotgun (WGS) entry which is preliminary data.</text>
</comment>
<dbReference type="InterPro" id="IPR011767">
    <property type="entry name" value="GLR_AS"/>
</dbReference>
<evidence type="ECO:0000313" key="3">
    <source>
        <dbReference type="Proteomes" id="UP000284178"/>
    </source>
</evidence>
<dbReference type="PROSITE" id="PS00195">
    <property type="entry name" value="GLUTAREDOXIN_1"/>
    <property type="match status" value="1"/>
</dbReference>
<dbReference type="GeneID" id="83015096"/>
<evidence type="ECO:0000259" key="1">
    <source>
        <dbReference type="Pfam" id="PF13098"/>
    </source>
</evidence>